<dbReference type="InterPro" id="IPR013083">
    <property type="entry name" value="Znf_RING/FYVE/PHD"/>
</dbReference>
<keyword evidence="1" id="KW-0472">Membrane</keyword>
<evidence type="ECO:0000256" key="1">
    <source>
        <dbReference type="SAM" id="Phobius"/>
    </source>
</evidence>
<keyword evidence="1" id="KW-0812">Transmembrane</keyword>
<dbReference type="GeneID" id="94336378"/>
<name>A0AAD9PL26_9APIC</name>
<gene>
    <name evidence="3" type="ORF">BdWA1_002080</name>
</gene>
<dbReference type="InterPro" id="IPR013087">
    <property type="entry name" value="Znf_C2H2_type"/>
</dbReference>
<evidence type="ECO:0000313" key="4">
    <source>
        <dbReference type="Proteomes" id="UP001214638"/>
    </source>
</evidence>
<proteinExistence type="predicted"/>
<organism evidence="3 4">
    <name type="scientific">Babesia duncani</name>
    <dbReference type="NCBI Taxonomy" id="323732"/>
    <lineage>
        <taxon>Eukaryota</taxon>
        <taxon>Sar</taxon>
        <taxon>Alveolata</taxon>
        <taxon>Apicomplexa</taxon>
        <taxon>Aconoidasida</taxon>
        <taxon>Piroplasmida</taxon>
        <taxon>Babesiidae</taxon>
        <taxon>Babesia</taxon>
    </lineage>
</organism>
<dbReference type="PROSITE" id="PS00028">
    <property type="entry name" value="ZINC_FINGER_C2H2_1"/>
    <property type="match status" value="1"/>
</dbReference>
<feature type="domain" description="C2H2-type" evidence="2">
    <location>
        <begin position="81"/>
        <end position="104"/>
    </location>
</feature>
<sequence length="252" mass="29039">MGRNMLKLDLQTCTLSSIKIGAGIFCKCGVPYTSRFRIIPCHHVICNECKDSAVYSSKCSECQSPLDDVETIHPNDELLKCTIKGCNKGFLNFPSLKLHCERQHNTSAFSIDDFYMRNGDFVATNTNKVISTAQQDESHRPINKQILQSVENDAGILEDDTDRAISHAYHQKDADEELEDLIYESEIIYLLNKKIIMWALEGSCMRCRVDYVKILQIYWVYFFYFLMYINNLYVILAIRINVWSIPSCSLLE</sequence>
<dbReference type="Proteomes" id="UP001214638">
    <property type="component" value="Unassembled WGS sequence"/>
</dbReference>
<dbReference type="AlphaFoldDB" id="A0AAD9PL26"/>
<dbReference type="KEGG" id="bdw:94336378"/>
<dbReference type="EMBL" id="JALLKP010000002">
    <property type="protein sequence ID" value="KAK2196831.1"/>
    <property type="molecule type" value="Genomic_DNA"/>
</dbReference>
<accession>A0AAD9PL26</accession>
<evidence type="ECO:0000313" key="3">
    <source>
        <dbReference type="EMBL" id="KAK2196831.1"/>
    </source>
</evidence>
<evidence type="ECO:0000259" key="2">
    <source>
        <dbReference type="PROSITE" id="PS00028"/>
    </source>
</evidence>
<comment type="caution">
    <text evidence="3">The sequence shown here is derived from an EMBL/GenBank/DDBJ whole genome shotgun (WGS) entry which is preliminary data.</text>
</comment>
<reference evidence="3" key="1">
    <citation type="journal article" date="2023" name="Nat. Microbiol.">
        <title>Babesia duncani multi-omics identifies virulence factors and drug targets.</title>
        <authorList>
            <person name="Singh P."/>
            <person name="Lonardi S."/>
            <person name="Liang Q."/>
            <person name="Vydyam P."/>
            <person name="Khabirova E."/>
            <person name="Fang T."/>
            <person name="Gihaz S."/>
            <person name="Thekkiniath J."/>
            <person name="Munshi M."/>
            <person name="Abel S."/>
            <person name="Ciampossin L."/>
            <person name="Batugedara G."/>
            <person name="Gupta M."/>
            <person name="Lu X.M."/>
            <person name="Lenz T."/>
            <person name="Chakravarty S."/>
            <person name="Cornillot E."/>
            <person name="Hu Y."/>
            <person name="Ma W."/>
            <person name="Gonzalez L.M."/>
            <person name="Sanchez S."/>
            <person name="Estrada K."/>
            <person name="Sanchez-Flores A."/>
            <person name="Montero E."/>
            <person name="Harb O.S."/>
            <person name="Le Roch K.G."/>
            <person name="Mamoun C.B."/>
        </authorList>
    </citation>
    <scope>NUCLEOTIDE SEQUENCE</scope>
    <source>
        <strain evidence="3">WA1</strain>
    </source>
</reference>
<protein>
    <submittedName>
        <fullName evidence="3">Bifunctional Zinc finger</fullName>
    </submittedName>
</protein>
<keyword evidence="1" id="KW-1133">Transmembrane helix</keyword>
<keyword evidence="4" id="KW-1185">Reference proteome</keyword>
<dbReference type="RefSeq" id="XP_067803673.1">
    <property type="nucleotide sequence ID" value="XM_067947109.1"/>
</dbReference>
<dbReference type="Gene3D" id="3.30.40.10">
    <property type="entry name" value="Zinc/RING finger domain, C3HC4 (zinc finger)"/>
    <property type="match status" value="1"/>
</dbReference>
<feature type="transmembrane region" description="Helical" evidence="1">
    <location>
        <begin position="218"/>
        <end position="242"/>
    </location>
</feature>